<name>A0ABT1MGR8_9BACT</name>
<feature type="transmembrane region" description="Helical" evidence="1">
    <location>
        <begin position="148"/>
        <end position="168"/>
    </location>
</feature>
<accession>A0ABT1MGR8</accession>
<dbReference type="RefSeq" id="WP_255026889.1">
    <property type="nucleotide sequence ID" value="NZ_JANDHW010000005.1"/>
</dbReference>
<keyword evidence="3" id="KW-1185">Reference proteome</keyword>
<proteinExistence type="predicted"/>
<dbReference type="PANTHER" id="PTHR34989:SF1">
    <property type="entry name" value="PROTEIN HDED"/>
    <property type="match status" value="1"/>
</dbReference>
<gene>
    <name evidence="2" type="ORF">NMU02_07015</name>
</gene>
<feature type="transmembrane region" description="Helical" evidence="1">
    <location>
        <begin position="121"/>
        <end position="142"/>
    </location>
</feature>
<evidence type="ECO:0000256" key="1">
    <source>
        <dbReference type="SAM" id="Phobius"/>
    </source>
</evidence>
<keyword evidence="1" id="KW-1133">Transmembrane helix</keyword>
<evidence type="ECO:0000313" key="3">
    <source>
        <dbReference type="Proteomes" id="UP001205603"/>
    </source>
</evidence>
<keyword evidence="1" id="KW-0472">Membrane</keyword>
<dbReference type="InterPro" id="IPR052712">
    <property type="entry name" value="Acid_resist_chaperone_HdeD"/>
</dbReference>
<feature type="transmembrane region" description="Helical" evidence="1">
    <location>
        <begin position="31"/>
        <end position="53"/>
    </location>
</feature>
<comment type="caution">
    <text evidence="2">The sequence shown here is derived from an EMBL/GenBank/DDBJ whole genome shotgun (WGS) entry which is preliminary data.</text>
</comment>
<sequence>MNTSQWTLVRSLFAIILGIIAIKWPQEVLNYIVIIIGAMFIIMGGFALINYLARRKKGVSAKIPYIPIESIGSILLGLCLAFMPTVFIGFLMYVLGFLLLLAGILQIFSLASVQRNVPVGIIFYVFPILVLIAGVIILFNPFDSMNSVLIFFGISSIVYGVIDIVNYFKFR</sequence>
<evidence type="ECO:0000313" key="2">
    <source>
        <dbReference type="EMBL" id="MCP9611839.1"/>
    </source>
</evidence>
<dbReference type="Proteomes" id="UP001205603">
    <property type="component" value="Unassembled WGS sequence"/>
</dbReference>
<organism evidence="2 3">
    <name type="scientific">Coprobacter tertius</name>
    <dbReference type="NCBI Taxonomy" id="2944915"/>
    <lineage>
        <taxon>Bacteria</taxon>
        <taxon>Pseudomonadati</taxon>
        <taxon>Bacteroidota</taxon>
        <taxon>Bacteroidia</taxon>
        <taxon>Bacteroidales</taxon>
        <taxon>Barnesiellaceae</taxon>
        <taxon>Coprobacter</taxon>
    </lineage>
</organism>
<keyword evidence="1" id="KW-0812">Transmembrane</keyword>
<feature type="transmembrane region" description="Helical" evidence="1">
    <location>
        <begin position="65"/>
        <end position="84"/>
    </location>
</feature>
<protein>
    <submittedName>
        <fullName evidence="2">DUF308 domain-containing protein</fullName>
    </submittedName>
</protein>
<reference evidence="2 3" key="1">
    <citation type="submission" date="2022-07" db="EMBL/GenBank/DDBJ databases">
        <title>Fecal culturing of patients with breast cancer.</title>
        <authorList>
            <person name="Teng N.M.Y."/>
            <person name="Kiu R."/>
            <person name="Evans R."/>
            <person name="Baker D.J."/>
            <person name="Zenner C."/>
            <person name="Robinson S.D."/>
            <person name="Hall L.J."/>
        </authorList>
    </citation>
    <scope>NUCLEOTIDE SEQUENCE [LARGE SCALE GENOMIC DNA]</scope>
    <source>
        <strain evidence="2 3">LH1063</strain>
    </source>
</reference>
<dbReference type="EMBL" id="JANDHW010000005">
    <property type="protein sequence ID" value="MCP9611839.1"/>
    <property type="molecule type" value="Genomic_DNA"/>
</dbReference>
<feature type="transmembrane region" description="Helical" evidence="1">
    <location>
        <begin position="90"/>
        <end position="109"/>
    </location>
</feature>
<dbReference type="PANTHER" id="PTHR34989">
    <property type="entry name" value="PROTEIN HDED"/>
    <property type="match status" value="1"/>
</dbReference>
<dbReference type="InterPro" id="IPR005325">
    <property type="entry name" value="DUF308_memb"/>
</dbReference>
<feature type="transmembrane region" description="Helical" evidence="1">
    <location>
        <begin position="7"/>
        <end position="25"/>
    </location>
</feature>
<dbReference type="Pfam" id="PF03729">
    <property type="entry name" value="DUF308"/>
    <property type="match status" value="2"/>
</dbReference>